<dbReference type="VEuPathDB" id="VectorBase:ASTEI20_035811"/>
<dbReference type="STRING" id="30069.A0A182Y155"/>
<reference evidence="6" key="1">
    <citation type="journal article" date="2014" name="Genome Biol.">
        <title>Genome analysis of a major urban malaria vector mosquito, Anopheles stephensi.</title>
        <authorList>
            <person name="Jiang X."/>
            <person name="Peery A."/>
            <person name="Hall A.B."/>
            <person name="Sharma A."/>
            <person name="Chen X.G."/>
            <person name="Waterhouse R.M."/>
            <person name="Komissarov A."/>
            <person name="Riehle M.M."/>
            <person name="Shouche Y."/>
            <person name="Sharakhova M.V."/>
            <person name="Lawson D."/>
            <person name="Pakpour N."/>
            <person name="Arensburger P."/>
            <person name="Davidson V.L."/>
            <person name="Eiglmeier K."/>
            <person name="Emrich S."/>
            <person name="George P."/>
            <person name="Kennedy R.C."/>
            <person name="Mane S.P."/>
            <person name="Maslen G."/>
            <person name="Oringanje C."/>
            <person name="Qi Y."/>
            <person name="Settlage R."/>
            <person name="Tojo M."/>
            <person name="Tubio J.M."/>
            <person name="Unger M.F."/>
            <person name="Wang B."/>
            <person name="Vernick K.D."/>
            <person name="Ribeiro J.M."/>
            <person name="James A.A."/>
            <person name="Michel K."/>
            <person name="Riehle M.A."/>
            <person name="Luckhart S."/>
            <person name="Sharakhov I.V."/>
            <person name="Tu Z."/>
        </authorList>
    </citation>
    <scope>NUCLEOTIDE SEQUENCE [LARGE SCALE GENOMIC DNA]</scope>
    <source>
        <strain evidence="6">Indian</strain>
    </source>
</reference>
<comment type="similarity">
    <text evidence="1">Belongs to the peptidase S1 family. CLIP subfamily.</text>
</comment>
<accession>A0A182Y155</accession>
<keyword evidence="3" id="KW-0472">Membrane</keyword>
<dbReference type="InterPro" id="IPR051333">
    <property type="entry name" value="CLIP_Serine_Protease"/>
</dbReference>
<feature type="region of interest" description="Disordered" evidence="2">
    <location>
        <begin position="27"/>
        <end position="48"/>
    </location>
</feature>
<feature type="transmembrane region" description="Helical" evidence="3">
    <location>
        <begin position="355"/>
        <end position="373"/>
    </location>
</feature>
<evidence type="ECO:0000256" key="3">
    <source>
        <dbReference type="SAM" id="Phobius"/>
    </source>
</evidence>
<dbReference type="AlphaFoldDB" id="A0A182Y155"/>
<keyword evidence="6" id="KW-1185">Reference proteome</keyword>
<name>A0A182Y155_ANOST</name>
<dbReference type="SUPFAM" id="SSF50494">
    <property type="entry name" value="Trypsin-like serine proteases"/>
    <property type="match status" value="3"/>
</dbReference>
<evidence type="ECO:0000313" key="5">
    <source>
        <dbReference type="EnsemblMetazoa" id="ASTEI02191-PA"/>
    </source>
</evidence>
<evidence type="ECO:0000256" key="2">
    <source>
        <dbReference type="SAM" id="MobiDB-lite"/>
    </source>
</evidence>
<dbReference type="Gene3D" id="2.40.10.10">
    <property type="entry name" value="Trypsin-like serine proteases"/>
    <property type="match status" value="4"/>
</dbReference>
<dbReference type="GO" id="GO:0006508">
    <property type="term" value="P:proteolysis"/>
    <property type="evidence" value="ECO:0007669"/>
    <property type="project" value="InterPro"/>
</dbReference>
<dbReference type="Pfam" id="PF00089">
    <property type="entry name" value="Trypsin"/>
    <property type="match status" value="3"/>
</dbReference>
<feature type="chain" id="PRO_5043825693" evidence="4">
    <location>
        <begin position="22"/>
        <end position="556"/>
    </location>
</feature>
<dbReference type="VEuPathDB" id="VectorBase:ASTEI20_043618"/>
<keyword evidence="3" id="KW-1133">Transmembrane helix</keyword>
<dbReference type="PANTHER" id="PTHR24260:SF136">
    <property type="entry name" value="GH08193P-RELATED"/>
    <property type="match status" value="1"/>
</dbReference>
<feature type="transmembrane region" description="Helical" evidence="3">
    <location>
        <begin position="148"/>
        <end position="167"/>
    </location>
</feature>
<dbReference type="PANTHER" id="PTHR24260">
    <property type="match status" value="1"/>
</dbReference>
<dbReference type="InterPro" id="IPR009003">
    <property type="entry name" value="Peptidase_S1_PA"/>
</dbReference>
<keyword evidence="4" id="KW-0732">Signal</keyword>
<dbReference type="VEuPathDB" id="VectorBase:ASTE009501"/>
<evidence type="ECO:0000313" key="6">
    <source>
        <dbReference type="Proteomes" id="UP000076408"/>
    </source>
</evidence>
<dbReference type="InterPro" id="IPR001254">
    <property type="entry name" value="Trypsin_dom"/>
</dbReference>
<dbReference type="PROSITE" id="PS50240">
    <property type="entry name" value="TRYPSIN_DOM"/>
    <property type="match status" value="1"/>
</dbReference>
<evidence type="ECO:0000256" key="4">
    <source>
        <dbReference type="SAM" id="SignalP"/>
    </source>
</evidence>
<dbReference type="Proteomes" id="UP000076408">
    <property type="component" value="Unassembled WGS sequence"/>
</dbReference>
<dbReference type="InterPro" id="IPR043504">
    <property type="entry name" value="Peptidase_S1_PA_chymotrypsin"/>
</dbReference>
<dbReference type="VEuPathDB" id="VectorBase:ASTEI02191"/>
<proteinExistence type="inferred from homology"/>
<dbReference type="VEuPathDB" id="VectorBase:ASTEI20_036093"/>
<dbReference type="SMART" id="SM00020">
    <property type="entry name" value="Tryp_SPc"/>
    <property type="match status" value="1"/>
</dbReference>
<evidence type="ECO:0000256" key="1">
    <source>
        <dbReference type="ARBA" id="ARBA00024195"/>
    </source>
</evidence>
<dbReference type="EnsemblMetazoa" id="ASTEI02191-RA">
    <property type="protein sequence ID" value="ASTEI02191-PA"/>
    <property type="gene ID" value="ASTEI02191"/>
</dbReference>
<dbReference type="GO" id="GO:0004252">
    <property type="term" value="F:serine-type endopeptidase activity"/>
    <property type="evidence" value="ECO:0007669"/>
    <property type="project" value="InterPro"/>
</dbReference>
<feature type="signal peptide" evidence="4">
    <location>
        <begin position="1"/>
        <end position="21"/>
    </location>
</feature>
<sequence length="556" mass="59998">MQFFTVLLVFGVVAVCAVASARDLRSEQPRPLTGTDTEDVRPLEDESNSLATDGYDVYPGQFPYHARLFITAENISYTILSSGSLITPNYILTLADALMYGAGLVVEDAGGPVLVGITNLIYWCGTNYPIVYERVSELRDWIAANSDYFLTVFVAVGVVVVVGVASATGSDVPITHRAQDDSNPLATYGYTVFSGQVPHYAVLYVSNDAVSYTTISAGSLITPNYILTCARSLYNSVIMSNATYGYAILGLDDGSDKQRTVGAPIRYASNRILTNDECAEQHPSQTIGSQHICTTAYVGGSLCTRMLGSGLTVEDGKGPVLVGIATVIYMCELNYPTVFERVSYFRDWIAANSDYFSIAAVLIGVFVASVAGFDRQALHASPPSEPSTTEDANKLATQGYLVYPGQFPYHAGLFIRNDVDPGTTLAAGSLITPNYVLTAADILRSSISRANTTYGYALGGLWRYVRNEILTNGECGSLFSESSIDEQQICTNAYVGGSFCNRRHGSGLTVLDKSGPVLVGVISLFYQCTENYPTVFVRLSKVSDWIAANSDYVYDS</sequence>
<reference evidence="5" key="2">
    <citation type="submission" date="2020-05" db="UniProtKB">
        <authorList>
            <consortium name="EnsemblMetazoa"/>
        </authorList>
    </citation>
    <scope>IDENTIFICATION</scope>
    <source>
        <strain evidence="5">Indian</strain>
    </source>
</reference>
<protein>
    <submittedName>
        <fullName evidence="5">Uncharacterized protein</fullName>
    </submittedName>
</protein>
<organism evidence="5 6">
    <name type="scientific">Anopheles stephensi</name>
    <name type="common">Indo-Pakistan malaria mosquito</name>
    <dbReference type="NCBI Taxonomy" id="30069"/>
    <lineage>
        <taxon>Eukaryota</taxon>
        <taxon>Metazoa</taxon>
        <taxon>Ecdysozoa</taxon>
        <taxon>Arthropoda</taxon>
        <taxon>Hexapoda</taxon>
        <taxon>Insecta</taxon>
        <taxon>Pterygota</taxon>
        <taxon>Neoptera</taxon>
        <taxon>Endopterygota</taxon>
        <taxon>Diptera</taxon>
        <taxon>Nematocera</taxon>
        <taxon>Culicoidea</taxon>
        <taxon>Culicidae</taxon>
        <taxon>Anophelinae</taxon>
        <taxon>Anopheles</taxon>
    </lineage>
</organism>
<keyword evidence="3" id="KW-0812">Transmembrane</keyword>